<feature type="region of interest" description="Disordered" evidence="7">
    <location>
        <begin position="33"/>
        <end position="53"/>
    </location>
</feature>
<comment type="similarity">
    <text evidence="1 5 6">Belongs to the peptidase S8 family.</text>
</comment>
<keyword evidence="11" id="KW-1185">Reference proteome</keyword>
<feature type="chain" id="PRO_5046870120" evidence="8">
    <location>
        <begin position="35"/>
        <end position="1245"/>
    </location>
</feature>
<dbReference type="PANTHER" id="PTHR43806">
    <property type="entry name" value="PEPTIDASE S8"/>
    <property type="match status" value="1"/>
</dbReference>
<evidence type="ECO:0000256" key="3">
    <source>
        <dbReference type="ARBA" id="ARBA00022801"/>
    </source>
</evidence>
<accession>A0ABV6QWL2</accession>
<feature type="active site" description="Charge relay system" evidence="5">
    <location>
        <position position="246"/>
    </location>
</feature>
<dbReference type="SUPFAM" id="SSF52743">
    <property type="entry name" value="Subtilisin-like"/>
    <property type="match status" value="1"/>
</dbReference>
<comment type="caution">
    <text evidence="10">The sequence shown here is derived from an EMBL/GenBank/DDBJ whole genome shotgun (WGS) entry which is preliminary data.</text>
</comment>
<proteinExistence type="inferred from homology"/>
<evidence type="ECO:0000256" key="1">
    <source>
        <dbReference type="ARBA" id="ARBA00011073"/>
    </source>
</evidence>
<feature type="active site" description="Charge relay system" evidence="5">
    <location>
        <position position="453"/>
    </location>
</feature>
<dbReference type="InterPro" id="IPR050131">
    <property type="entry name" value="Peptidase_S8_subtilisin-like"/>
</dbReference>
<dbReference type="RefSeq" id="WP_380053680.1">
    <property type="nucleotide sequence ID" value="NZ_JBHLTC010000037.1"/>
</dbReference>
<dbReference type="PANTHER" id="PTHR43806:SF11">
    <property type="entry name" value="CEREVISIN-RELATED"/>
    <property type="match status" value="1"/>
</dbReference>
<dbReference type="PRINTS" id="PR00723">
    <property type="entry name" value="SUBTILISIN"/>
</dbReference>
<evidence type="ECO:0000256" key="7">
    <source>
        <dbReference type="SAM" id="MobiDB-lite"/>
    </source>
</evidence>
<reference evidence="10 11" key="1">
    <citation type="submission" date="2024-09" db="EMBL/GenBank/DDBJ databases">
        <authorList>
            <person name="Sun Q."/>
            <person name="Mori K."/>
        </authorList>
    </citation>
    <scope>NUCLEOTIDE SEQUENCE [LARGE SCALE GENOMIC DNA]</scope>
    <source>
        <strain evidence="10 11">CGMCC 1.15906</strain>
    </source>
</reference>
<dbReference type="PROSITE" id="PS51892">
    <property type="entry name" value="SUBTILASE"/>
    <property type="match status" value="1"/>
</dbReference>
<dbReference type="InterPro" id="IPR023827">
    <property type="entry name" value="Peptidase_S8_Asp-AS"/>
</dbReference>
<evidence type="ECO:0000256" key="6">
    <source>
        <dbReference type="RuleBase" id="RU003355"/>
    </source>
</evidence>
<dbReference type="InterPro" id="IPR036852">
    <property type="entry name" value="Peptidase_S8/S53_dom_sf"/>
</dbReference>
<keyword evidence="4 5" id="KW-0720">Serine protease</keyword>
<evidence type="ECO:0000256" key="4">
    <source>
        <dbReference type="ARBA" id="ARBA00022825"/>
    </source>
</evidence>
<feature type="signal peptide" evidence="8">
    <location>
        <begin position="1"/>
        <end position="34"/>
    </location>
</feature>
<feature type="domain" description="Peptidase S8/S53" evidence="9">
    <location>
        <begin position="237"/>
        <end position="500"/>
    </location>
</feature>
<dbReference type="InterPro" id="IPR023828">
    <property type="entry name" value="Peptidase_S8_Ser-AS"/>
</dbReference>
<feature type="active site" description="Charge relay system" evidence="5">
    <location>
        <position position="278"/>
    </location>
</feature>
<keyword evidence="2 5" id="KW-0645">Protease</keyword>
<dbReference type="InterPro" id="IPR000209">
    <property type="entry name" value="Peptidase_S8/S53_dom"/>
</dbReference>
<protein>
    <submittedName>
        <fullName evidence="10">S8 family serine peptidase</fullName>
    </submittedName>
</protein>
<dbReference type="EMBL" id="JBHLTC010000037">
    <property type="protein sequence ID" value="MFC0628097.1"/>
    <property type="molecule type" value="Genomic_DNA"/>
</dbReference>
<evidence type="ECO:0000256" key="2">
    <source>
        <dbReference type="ARBA" id="ARBA00022670"/>
    </source>
</evidence>
<keyword evidence="3 5" id="KW-0378">Hydrolase</keyword>
<evidence type="ECO:0000256" key="8">
    <source>
        <dbReference type="SAM" id="SignalP"/>
    </source>
</evidence>
<evidence type="ECO:0000313" key="10">
    <source>
        <dbReference type="EMBL" id="MFC0628097.1"/>
    </source>
</evidence>
<dbReference type="Gene3D" id="3.40.50.200">
    <property type="entry name" value="Peptidase S8/S53 domain"/>
    <property type="match status" value="1"/>
</dbReference>
<sequence>MTIPLRRPGAHARQPGAIVLAAVLALGTAIPSPAANATPTAGTGTTATPTGETGVAAKPRAVTLITGDVVEVSEAGSGRRAATVRPAAGRERIAFQTLEVDGGLRVIPTDAVPLLATGVLDADLFDVEELLADGFGDHAATSLPLIVKYAGSPAARSRTLAGTTTTRALDSIGGAAVSAGKSTLPGLWKTLAPTGSMTSLASAGIDKIWLDGKVRAVLDRSVAQIGAPAVWQSGFQGGGVKVAVLDTGIDANHPDVSGKIEQSRDFSGSSGIGDNFGHGTHVAATIAGTGAGSNGLRKGVAPKADLLIGKVLGDDGYGQESWIIEGMEWAAGQGAAVVNMSLGGSATDGTDPMSVAVDQLTESTGTLFVISAGNEGADGTIGTPGAARSALTVGAVDRNENLADFSSRGPRLGDEGLKPEITAPGVDIVAARAAGTAMGSPIDALYTAASGTSMAAPHVAGAAVLLKNAHPEWSATRLKDALVSTALSNPALSVYAQGVGRADVAKALAQQVYATSVADFGLLADNASATDNALERTITYTNDTTSPVTLQLKVDVRNLSTRQPETDGITVPASITVPAKGTADVGVALDPAKVERGLHSGWIVATGTNGVTAKTAVGTLRQGPTHKVTVRAIAPDGSPTGVPTFSLFGDHARSDMLWWIPEGGSRTFDVEEGTYFVQGLIEIREVQREAAGLYVDPSLKIDRDMSVVLDARKAVPIRIETPKPSEQQAVLSYYSHREFGNGRTISHGVMHFSTVSEVRVTPTAPVTDGKYEFSSRWQLVAPLVQASVHGLPNPLPDMHLLHRSPSFEGTRRFPLVAATTTDLRRVRGAVAVLDPGPDADETEVIAAIAKAGAAGVILLRPLDQLPWTVWRPTGDREPIPAMVTTQATGRQLLAKGNQPGAKINLTLTTSSPYLYDVQQVSTGRIPAQIVHKVTPSNSRRITTGYADNGGFGWAKEQRFGWRPWQTYSWNDAQRFIQTPKVREEWVSAGDSLWQHRVHHAFTWDELGPLRGGMAEAPRGYQPGSSSETWFGPVVRPASPRGVPGLVSTRTGDLLALRVPEFVDKAGHYTIGEAETSAKLWRNGQLLAELPDARQDVTTTGADAAYRLELLTQRADEEWTLGTSTKTVWDFRSGKQPADQAKPLPLLQVDYDVPVGLDGKATSLPHVVRFALRHQDGYAAPRGTSLKAEVSRDQGKTWRRVAVIGSGTNHLALMPSGRGTVSLRVVASDSAGNKVEQTVVNAYGRR</sequence>
<gene>
    <name evidence="10" type="ORF">ACFFGN_28770</name>
</gene>
<evidence type="ECO:0000313" key="11">
    <source>
        <dbReference type="Proteomes" id="UP001589890"/>
    </source>
</evidence>
<name>A0ABV6QWL2_9ACTN</name>
<keyword evidence="8" id="KW-0732">Signal</keyword>
<evidence type="ECO:0000256" key="5">
    <source>
        <dbReference type="PROSITE-ProRule" id="PRU01240"/>
    </source>
</evidence>
<dbReference type="Proteomes" id="UP001589890">
    <property type="component" value="Unassembled WGS sequence"/>
</dbReference>
<evidence type="ECO:0000259" key="9">
    <source>
        <dbReference type="Pfam" id="PF00082"/>
    </source>
</evidence>
<dbReference type="InterPro" id="IPR015500">
    <property type="entry name" value="Peptidase_S8_subtilisin-rel"/>
</dbReference>
<dbReference type="PROSITE" id="PS00136">
    <property type="entry name" value="SUBTILASE_ASP"/>
    <property type="match status" value="1"/>
</dbReference>
<dbReference type="Pfam" id="PF00082">
    <property type="entry name" value="Peptidase_S8"/>
    <property type="match status" value="1"/>
</dbReference>
<dbReference type="PROSITE" id="PS00138">
    <property type="entry name" value="SUBTILASE_SER"/>
    <property type="match status" value="1"/>
</dbReference>
<organism evidence="10 11">
    <name type="scientific">Kribbella deserti</name>
    <dbReference type="NCBI Taxonomy" id="1926257"/>
    <lineage>
        <taxon>Bacteria</taxon>
        <taxon>Bacillati</taxon>
        <taxon>Actinomycetota</taxon>
        <taxon>Actinomycetes</taxon>
        <taxon>Propionibacteriales</taxon>
        <taxon>Kribbellaceae</taxon>
        <taxon>Kribbella</taxon>
    </lineage>
</organism>